<feature type="domain" description="Alcohol dehydrogenase-like N-terminal" evidence="7">
    <location>
        <begin position="44"/>
        <end position="123"/>
    </location>
</feature>
<dbReference type="PANTHER" id="PTHR43350:SF18">
    <property type="entry name" value="ENOYL REDUCTASE (ER) DOMAIN-CONTAINING PROTEIN"/>
    <property type="match status" value="1"/>
</dbReference>
<evidence type="ECO:0000256" key="5">
    <source>
        <dbReference type="ARBA" id="ARBA00023002"/>
    </source>
</evidence>
<name>A0A8H3IFX6_9LECA</name>
<keyword evidence="4" id="KW-0862">Zinc</keyword>
<protein>
    <submittedName>
        <fullName evidence="8">Uncharacterized protein</fullName>
    </submittedName>
</protein>
<dbReference type="InterPro" id="IPR013149">
    <property type="entry name" value="ADH-like_C"/>
</dbReference>
<dbReference type="OrthoDB" id="1560166at2759"/>
<dbReference type="AlphaFoldDB" id="A0A8H3IFX6"/>
<evidence type="ECO:0000259" key="6">
    <source>
        <dbReference type="Pfam" id="PF00107"/>
    </source>
</evidence>
<keyword evidence="3" id="KW-0479">Metal-binding</keyword>
<dbReference type="Pfam" id="PF08240">
    <property type="entry name" value="ADH_N"/>
    <property type="match status" value="1"/>
</dbReference>
<evidence type="ECO:0000256" key="2">
    <source>
        <dbReference type="ARBA" id="ARBA00008072"/>
    </source>
</evidence>
<dbReference type="PANTHER" id="PTHR43350">
    <property type="entry name" value="NAD-DEPENDENT ALCOHOL DEHYDROGENASE"/>
    <property type="match status" value="1"/>
</dbReference>
<dbReference type="InterPro" id="IPR011032">
    <property type="entry name" value="GroES-like_sf"/>
</dbReference>
<evidence type="ECO:0000313" key="9">
    <source>
        <dbReference type="Proteomes" id="UP000664169"/>
    </source>
</evidence>
<dbReference type="InterPro" id="IPR036291">
    <property type="entry name" value="NAD(P)-bd_dom_sf"/>
</dbReference>
<dbReference type="GO" id="GO:0016491">
    <property type="term" value="F:oxidoreductase activity"/>
    <property type="evidence" value="ECO:0007669"/>
    <property type="project" value="UniProtKB-KW"/>
</dbReference>
<dbReference type="GO" id="GO:0046872">
    <property type="term" value="F:metal ion binding"/>
    <property type="evidence" value="ECO:0007669"/>
    <property type="project" value="UniProtKB-KW"/>
</dbReference>
<comment type="similarity">
    <text evidence="2">Belongs to the zinc-containing alcohol dehydrogenase family.</text>
</comment>
<feature type="domain" description="Alcohol dehydrogenase-like C-terminal" evidence="6">
    <location>
        <begin position="221"/>
        <end position="366"/>
    </location>
</feature>
<evidence type="ECO:0000313" key="8">
    <source>
        <dbReference type="EMBL" id="CAF9914360.1"/>
    </source>
</evidence>
<gene>
    <name evidence="8" type="ORF">GOMPHAMPRED_008141</name>
</gene>
<evidence type="ECO:0000256" key="3">
    <source>
        <dbReference type="ARBA" id="ARBA00022723"/>
    </source>
</evidence>
<dbReference type="Pfam" id="PF00107">
    <property type="entry name" value="ADH_zinc_N"/>
    <property type="match status" value="1"/>
</dbReference>
<evidence type="ECO:0000256" key="1">
    <source>
        <dbReference type="ARBA" id="ARBA00001947"/>
    </source>
</evidence>
<dbReference type="InterPro" id="IPR013154">
    <property type="entry name" value="ADH-like_N"/>
</dbReference>
<comment type="cofactor">
    <cofactor evidence="1">
        <name>Zn(2+)</name>
        <dbReference type="ChEBI" id="CHEBI:29105"/>
    </cofactor>
</comment>
<accession>A0A8H3IFX6</accession>
<organism evidence="8 9">
    <name type="scientific">Gomphillus americanus</name>
    <dbReference type="NCBI Taxonomy" id="1940652"/>
    <lineage>
        <taxon>Eukaryota</taxon>
        <taxon>Fungi</taxon>
        <taxon>Dikarya</taxon>
        <taxon>Ascomycota</taxon>
        <taxon>Pezizomycotina</taxon>
        <taxon>Lecanoromycetes</taxon>
        <taxon>OSLEUM clade</taxon>
        <taxon>Ostropomycetidae</taxon>
        <taxon>Ostropales</taxon>
        <taxon>Graphidaceae</taxon>
        <taxon>Gomphilloideae</taxon>
        <taxon>Gomphillus</taxon>
    </lineage>
</organism>
<dbReference type="Gene3D" id="3.90.180.10">
    <property type="entry name" value="Medium-chain alcohol dehydrogenases, catalytic domain"/>
    <property type="match status" value="1"/>
</dbReference>
<evidence type="ECO:0000256" key="4">
    <source>
        <dbReference type="ARBA" id="ARBA00022833"/>
    </source>
</evidence>
<dbReference type="Gene3D" id="3.40.50.720">
    <property type="entry name" value="NAD(P)-binding Rossmann-like Domain"/>
    <property type="match status" value="1"/>
</dbReference>
<dbReference type="SUPFAM" id="SSF51735">
    <property type="entry name" value="NAD(P)-binding Rossmann-fold domains"/>
    <property type="match status" value="1"/>
</dbReference>
<proteinExistence type="inferred from homology"/>
<reference evidence="8" key="1">
    <citation type="submission" date="2021-03" db="EMBL/GenBank/DDBJ databases">
        <authorList>
            <person name="Tagirdzhanova G."/>
        </authorList>
    </citation>
    <scope>NUCLEOTIDE SEQUENCE</scope>
</reference>
<dbReference type="EMBL" id="CAJPDQ010000009">
    <property type="protein sequence ID" value="CAF9914360.1"/>
    <property type="molecule type" value="Genomic_DNA"/>
</dbReference>
<keyword evidence="9" id="KW-1185">Reference proteome</keyword>
<dbReference type="Proteomes" id="UP000664169">
    <property type="component" value="Unassembled WGS sequence"/>
</dbReference>
<sequence length="408" mass="42624">MPTQSSSESHKADRGDYVISSKGIVAYSAHDWRLESLFTREPAEDEFLVELIATGVCHTDITGYGNIYPRVLGHEGAGRILKLGSTKQEAHFSVGDLVILSAASCQACLYCTTGHPAYCVNHAAVTLHANEPAFIVAGDDSVSEPLKVIGGGYFGQSSFASPTCVKLSCASNVSRSGLVSSAADLKRFAPLGCGIMTGAGAITHVGYCKEGDVVGIVGLGGVGLAGVCAAKAAGVKDIVAIDLLKSRVDLALSMGATIGVISHPDVLKEKGFEGDDALQSAIRAVTPQKLGCTHILDTSPSVAVLASCLEAIRSNGTVLLVGVKKGKSDGEAAALEVDLLKHMVAGRRLVGVIEGDRDPTVALPELVQWCKDGVLPVEKLLKEYPLAEFEKAREAMEKGEVIKAVLVW</sequence>
<keyword evidence="5" id="KW-0560">Oxidoreductase</keyword>
<evidence type="ECO:0000259" key="7">
    <source>
        <dbReference type="Pfam" id="PF08240"/>
    </source>
</evidence>
<comment type="caution">
    <text evidence="8">The sequence shown here is derived from an EMBL/GenBank/DDBJ whole genome shotgun (WGS) entry which is preliminary data.</text>
</comment>
<dbReference type="SUPFAM" id="SSF50129">
    <property type="entry name" value="GroES-like"/>
    <property type="match status" value="1"/>
</dbReference>